<feature type="region of interest" description="Disordered" evidence="2">
    <location>
        <begin position="207"/>
        <end position="233"/>
    </location>
</feature>
<dbReference type="InterPro" id="IPR021124">
    <property type="entry name" value="CRISPR-assoc_prot_Cas5"/>
</dbReference>
<proteinExistence type="predicted"/>
<evidence type="ECO:0000256" key="2">
    <source>
        <dbReference type="SAM" id="MobiDB-lite"/>
    </source>
</evidence>
<dbReference type="OrthoDB" id="3189549at2"/>
<dbReference type="NCBIfam" id="TIGR02593">
    <property type="entry name" value="CRISPR_cas5"/>
    <property type="match status" value="1"/>
</dbReference>
<dbReference type="Proteomes" id="UP000032545">
    <property type="component" value="Unassembled WGS sequence"/>
</dbReference>
<dbReference type="GO" id="GO:0043571">
    <property type="term" value="P:maintenance of CRISPR repeat elements"/>
    <property type="evidence" value="ECO:0007669"/>
    <property type="project" value="InterPro"/>
</dbReference>
<dbReference type="GO" id="GO:0051607">
    <property type="term" value="P:defense response to virus"/>
    <property type="evidence" value="ECO:0007669"/>
    <property type="project" value="UniProtKB-KW"/>
</dbReference>
<sequence length="275" mass="29909">MTESRAGHCLALRLAAPMQSWGTRSMFNRRDTQAEPTKSGIVGLLAAAQGRRRTDPIEDLLDLTLGVRTDQPGTLLRDYHTVSDYRGRPLPSTAVSAKGAQKPTSPAKHTHLTERFYLQDAVFVAAVAAPEPVLATLADALRNPAYPLALGRRACPPTQPLLLAADSGDDLWPGDVVDVLGRVPWQAGPQHRDALIRSRRPRPAAVDLPVTVDDPAGPDVRHDLPTGFDPHERGFTSRRIRQTWVHLPPPYDLDDADLAADAAAPPHDPFALLGW</sequence>
<feature type="compositionally biased region" description="Basic and acidic residues" evidence="2">
    <location>
        <begin position="219"/>
        <end position="233"/>
    </location>
</feature>
<dbReference type="InterPro" id="IPR010147">
    <property type="entry name" value="CRISPR-assoc_prot_CasD"/>
</dbReference>
<keyword evidence="1" id="KW-0051">Antiviral defense</keyword>
<dbReference type="CDD" id="cd09756">
    <property type="entry name" value="Cas5_I-E"/>
    <property type="match status" value="1"/>
</dbReference>
<dbReference type="GO" id="GO:0003723">
    <property type="term" value="F:RNA binding"/>
    <property type="evidence" value="ECO:0007669"/>
    <property type="project" value="InterPro"/>
</dbReference>
<name>A0A0D8B987_9ACTN</name>
<gene>
    <name evidence="3" type="ORF">FF36_05171</name>
</gene>
<reference evidence="4" key="1">
    <citation type="submission" date="2015-02" db="EMBL/GenBank/DDBJ databases">
        <title>Draft Genome of Frankia sp. CpI1-S.</title>
        <authorList>
            <person name="Oshone R.T."/>
            <person name="Ngom M."/>
            <person name="Ghodhbane-Gtari F."/>
            <person name="Gtari M."/>
            <person name="Morris K."/>
            <person name="Thomas K."/>
            <person name="Sen A."/>
            <person name="Tisa L.S."/>
        </authorList>
    </citation>
    <scope>NUCLEOTIDE SEQUENCE [LARGE SCALE GENOMIC DNA]</scope>
    <source>
        <strain evidence="4">CpI1-S</strain>
    </source>
</reference>
<dbReference type="Pfam" id="PF09704">
    <property type="entry name" value="Cas_Cas5d"/>
    <property type="match status" value="1"/>
</dbReference>
<reference evidence="3 4" key="2">
    <citation type="journal article" date="2016" name="Genome Announc.">
        <title>Permanent Draft Genome Sequences for Two Variants of Frankia sp. Strain CpI1, the First Frankia Strain Isolated from Root Nodules of Comptonia peregrina.</title>
        <authorList>
            <person name="Oshone R."/>
            <person name="Hurst S.G.IV."/>
            <person name="Abebe-Akele F."/>
            <person name="Simpson S."/>
            <person name="Morris K."/>
            <person name="Thomas W.K."/>
            <person name="Tisa L.S."/>
        </authorList>
    </citation>
    <scope>NUCLEOTIDE SEQUENCE [LARGE SCALE GENOMIC DNA]</scope>
    <source>
        <strain evidence="4">CpI1-S</strain>
    </source>
</reference>
<dbReference type="EMBL" id="JYFN01000058">
    <property type="protein sequence ID" value="KJE20499.1"/>
    <property type="molecule type" value="Genomic_DNA"/>
</dbReference>
<evidence type="ECO:0000313" key="3">
    <source>
        <dbReference type="EMBL" id="KJE20499.1"/>
    </source>
</evidence>
<accession>A0A0D8B987</accession>
<comment type="caution">
    <text evidence="3">The sequence shown here is derived from an EMBL/GenBank/DDBJ whole genome shotgun (WGS) entry which is preliminary data.</text>
</comment>
<dbReference type="RefSeq" id="WP_044887663.1">
    <property type="nucleotide sequence ID" value="NZ_JYFN01000058.1"/>
</dbReference>
<dbReference type="InterPro" id="IPR013422">
    <property type="entry name" value="CRISPR-assoc_prot_Cas5_N"/>
</dbReference>
<evidence type="ECO:0000256" key="1">
    <source>
        <dbReference type="ARBA" id="ARBA00023118"/>
    </source>
</evidence>
<dbReference type="Gene3D" id="3.30.70.2660">
    <property type="match status" value="1"/>
</dbReference>
<evidence type="ECO:0000313" key="4">
    <source>
        <dbReference type="Proteomes" id="UP000032545"/>
    </source>
</evidence>
<protein>
    <submittedName>
        <fullName evidence="3">CRISPR-associated protein, Cas5e family</fullName>
    </submittedName>
</protein>
<organism evidence="3 4">
    <name type="scientific">Frankia torreyi</name>
    <dbReference type="NCBI Taxonomy" id="1856"/>
    <lineage>
        <taxon>Bacteria</taxon>
        <taxon>Bacillati</taxon>
        <taxon>Actinomycetota</taxon>
        <taxon>Actinomycetes</taxon>
        <taxon>Frankiales</taxon>
        <taxon>Frankiaceae</taxon>
        <taxon>Frankia</taxon>
    </lineage>
</organism>
<dbReference type="NCBIfam" id="TIGR01868">
    <property type="entry name" value="casD_Cas5e"/>
    <property type="match status" value="1"/>
</dbReference>
<keyword evidence="4" id="KW-1185">Reference proteome</keyword>
<dbReference type="PATRIC" id="fig|1502723.3.peg.5378"/>
<dbReference type="AlphaFoldDB" id="A0A0D8B987"/>